<dbReference type="EMBL" id="QOQW01000008">
    <property type="protein sequence ID" value="RCK80148.1"/>
    <property type="molecule type" value="Genomic_DNA"/>
</dbReference>
<evidence type="ECO:0000313" key="2">
    <source>
        <dbReference type="Proteomes" id="UP000252355"/>
    </source>
</evidence>
<gene>
    <name evidence="1" type="ORF">OZSIB_3652</name>
</gene>
<comment type="caution">
    <text evidence="1">The sequence shown here is derived from an EMBL/GenBank/DDBJ whole genome shotgun (WGS) entry which is preliminary data.</text>
</comment>
<proteinExistence type="predicted"/>
<accession>A0A367ZPT8</accession>
<organism evidence="1 2">
    <name type="scientific">Candidatus Ozemobacter sibiricus</name>
    <dbReference type="NCBI Taxonomy" id="2268124"/>
    <lineage>
        <taxon>Bacteria</taxon>
        <taxon>Candidatus Ozemobacteria</taxon>
        <taxon>Candidatus Ozemobacterales</taxon>
        <taxon>Candidatus Ozemobacteraceae</taxon>
        <taxon>Candidatus Ozemobacter</taxon>
    </lineage>
</organism>
<reference evidence="1 2" key="1">
    <citation type="submission" date="2018-05" db="EMBL/GenBank/DDBJ databases">
        <title>A metagenomic window into the 2 km-deep terrestrial subsurface aquifer revealed taxonomically and functionally diverse microbial community comprising novel uncultured bacterial lineages.</title>
        <authorList>
            <person name="Kadnikov V.V."/>
            <person name="Mardanov A.V."/>
            <person name="Beletsky A.V."/>
            <person name="Banks D."/>
            <person name="Pimenov N.V."/>
            <person name="Frank Y.A."/>
            <person name="Karnachuk O.V."/>
            <person name="Ravin N.V."/>
        </authorList>
    </citation>
    <scope>NUCLEOTIDE SEQUENCE [LARGE SCALE GENOMIC DNA]</scope>
    <source>
        <strain evidence="1">BY5</strain>
    </source>
</reference>
<name>A0A367ZPT8_9BACT</name>
<protein>
    <submittedName>
        <fullName evidence="1">Uncharacterized protein</fullName>
    </submittedName>
</protein>
<evidence type="ECO:0000313" key="1">
    <source>
        <dbReference type="EMBL" id="RCK80148.1"/>
    </source>
</evidence>
<dbReference type="AlphaFoldDB" id="A0A367ZPT8"/>
<sequence length="153" mass="17539">MAMEWLSLLNRVMAAISRSDEADQPGIIYDPDECAWYIHLSDMDDPPAGWQGILILKARPRTDRRHLQPGDALSAMILLDVDHHTLWWLFRGQTPWSKASLPQDWEGWLRQAPTGQRLVFRCIGSESPEEDPLLVQTWLPPHTSLIPALHPFL</sequence>
<dbReference type="Proteomes" id="UP000252355">
    <property type="component" value="Unassembled WGS sequence"/>
</dbReference>